<keyword evidence="3" id="KW-1185">Reference proteome</keyword>
<feature type="signal peptide" evidence="1">
    <location>
        <begin position="1"/>
        <end position="20"/>
    </location>
</feature>
<dbReference type="RefSeq" id="WP_186833011.1">
    <property type="nucleotide sequence ID" value="NZ_JAEQMG010000048.1"/>
</dbReference>
<protein>
    <recommendedName>
        <fullName evidence="4">Lipoprotein</fullName>
    </recommendedName>
</protein>
<dbReference type="PROSITE" id="PS51257">
    <property type="entry name" value="PROKAR_LIPOPROTEIN"/>
    <property type="match status" value="1"/>
</dbReference>
<evidence type="ECO:0000313" key="2">
    <source>
        <dbReference type="EMBL" id="MBK6087983.1"/>
    </source>
</evidence>
<evidence type="ECO:0000313" key="3">
    <source>
        <dbReference type="Proteomes" id="UP000633365"/>
    </source>
</evidence>
<proteinExistence type="predicted"/>
<reference evidence="2" key="1">
    <citation type="submission" date="2021-01" db="EMBL/GenBank/DDBJ databases">
        <title>Genome public.</title>
        <authorList>
            <person name="Liu C."/>
            <person name="Sun Q."/>
        </authorList>
    </citation>
    <scope>NUCLEOTIDE SEQUENCE</scope>
    <source>
        <strain evidence="2">M6</strain>
    </source>
</reference>
<accession>A0A934WQI3</accession>
<feature type="chain" id="PRO_5039160207" description="Lipoprotein" evidence="1">
    <location>
        <begin position="21"/>
        <end position="193"/>
    </location>
</feature>
<dbReference type="Proteomes" id="UP000633365">
    <property type="component" value="Unassembled WGS sequence"/>
</dbReference>
<name>A0A934WQI3_9FIRM</name>
<keyword evidence="1" id="KW-0732">Signal</keyword>
<comment type="caution">
    <text evidence="2">The sequence shown here is derived from an EMBL/GenBank/DDBJ whole genome shotgun (WGS) entry which is preliminary data.</text>
</comment>
<evidence type="ECO:0008006" key="4">
    <source>
        <dbReference type="Google" id="ProtNLM"/>
    </source>
</evidence>
<evidence type="ECO:0000256" key="1">
    <source>
        <dbReference type="SAM" id="SignalP"/>
    </source>
</evidence>
<organism evidence="2 3">
    <name type="scientific">Ruminococcus difficilis</name>
    <dbReference type="NCBI Taxonomy" id="2763069"/>
    <lineage>
        <taxon>Bacteria</taxon>
        <taxon>Bacillati</taxon>
        <taxon>Bacillota</taxon>
        <taxon>Clostridia</taxon>
        <taxon>Eubacteriales</taxon>
        <taxon>Oscillospiraceae</taxon>
        <taxon>Ruminococcus</taxon>
    </lineage>
</organism>
<sequence length="193" mass="22292">MQKIIQKPILILLCAVMVLSACLTGCKSNEPNFPVALSDTTRSAFELCTKGYKDTELDKIYQFMLDDEKINTKKLHDKYEIQCLRKDDDGYAVYYIGNTRILLLRFNEKGEWVKRDRLHSMYRVTETRGKFDLLKEGDNVTKVQSTDPVAYFPFLVDPSGTDLRTDHYTGDGYHTVILYDDNYNISSINYGLI</sequence>
<dbReference type="AlphaFoldDB" id="A0A934WQI3"/>
<gene>
    <name evidence="2" type="ORF">JKK62_04845</name>
</gene>
<dbReference type="EMBL" id="JAEQMG010000048">
    <property type="protein sequence ID" value="MBK6087983.1"/>
    <property type="molecule type" value="Genomic_DNA"/>
</dbReference>